<evidence type="ECO:0000313" key="1">
    <source>
        <dbReference type="EMBL" id="HIY94986.1"/>
    </source>
</evidence>
<name>A0A9D1ZRB3_9MICC</name>
<reference evidence="1" key="2">
    <citation type="submission" date="2021-04" db="EMBL/GenBank/DDBJ databases">
        <authorList>
            <person name="Gilroy R."/>
        </authorList>
    </citation>
    <scope>NUCLEOTIDE SEQUENCE</scope>
    <source>
        <strain evidence="1">ChiHjej12B11-9195</strain>
    </source>
</reference>
<dbReference type="Proteomes" id="UP000824134">
    <property type="component" value="Unassembled WGS sequence"/>
</dbReference>
<gene>
    <name evidence="1" type="ORF">H9821_04890</name>
</gene>
<dbReference type="EMBL" id="DXCN01000039">
    <property type="protein sequence ID" value="HIY94986.1"/>
    <property type="molecule type" value="Genomic_DNA"/>
</dbReference>
<proteinExistence type="predicted"/>
<comment type="caution">
    <text evidence="1">The sequence shown here is derived from an EMBL/GenBank/DDBJ whole genome shotgun (WGS) entry which is preliminary data.</text>
</comment>
<protein>
    <submittedName>
        <fullName evidence="1">Uncharacterized protein</fullName>
    </submittedName>
</protein>
<evidence type="ECO:0000313" key="2">
    <source>
        <dbReference type="Proteomes" id="UP000824134"/>
    </source>
</evidence>
<sequence>MPELSYKRSVRYYHFYPVQKDSKGSKIDASIAAPPKWQARLREAFKDVKSGLLIPDDKSKIRYYLHEHTGNQSLVQISMHSKMDLAFSTEIDDSSPSPNDFKLLDPEGSRYLAKATSVTLGLMDGRLVAAVATGMQGAAPGVKALHRFINYAIKLNDSSWSWEQHGVLLESDRKLLKASDGARAFSGEFISGDLLVSKSKDPISRSVRKLSRQMGVEIRGYVRYEIVDKNSRIGIGRFRDLTTILPFSKGVKPKVTAVDGSGERILTLASHHFASEIYLKPNDLIGANFSSLLNLTMENFESVAPEITEVISTFYPKARGKKWTGQKTESSSTGKQSTLF</sequence>
<dbReference type="AlphaFoldDB" id="A0A9D1ZRB3"/>
<accession>A0A9D1ZRB3</accession>
<reference evidence="1" key="1">
    <citation type="journal article" date="2021" name="PeerJ">
        <title>Extensive microbial diversity within the chicken gut microbiome revealed by metagenomics and culture.</title>
        <authorList>
            <person name="Gilroy R."/>
            <person name="Ravi A."/>
            <person name="Getino M."/>
            <person name="Pursley I."/>
            <person name="Horton D.L."/>
            <person name="Alikhan N.F."/>
            <person name="Baker D."/>
            <person name="Gharbi K."/>
            <person name="Hall N."/>
            <person name="Watson M."/>
            <person name="Adriaenssens E.M."/>
            <person name="Foster-Nyarko E."/>
            <person name="Jarju S."/>
            <person name="Secka A."/>
            <person name="Antonio M."/>
            <person name="Oren A."/>
            <person name="Chaudhuri R.R."/>
            <person name="La Ragione R."/>
            <person name="Hildebrand F."/>
            <person name="Pallen M.J."/>
        </authorList>
    </citation>
    <scope>NUCLEOTIDE SEQUENCE</scope>
    <source>
        <strain evidence="1">ChiHjej12B11-9195</strain>
    </source>
</reference>
<organism evidence="1 2">
    <name type="scientific">Candidatus Rothia avicola</name>
    <dbReference type="NCBI Taxonomy" id="2840478"/>
    <lineage>
        <taxon>Bacteria</taxon>
        <taxon>Bacillati</taxon>
        <taxon>Actinomycetota</taxon>
        <taxon>Actinomycetes</taxon>
        <taxon>Micrococcales</taxon>
        <taxon>Micrococcaceae</taxon>
        <taxon>Rothia</taxon>
    </lineage>
</organism>